<evidence type="ECO:0000256" key="10">
    <source>
        <dbReference type="SAM" id="SignalP"/>
    </source>
</evidence>
<dbReference type="GO" id="GO:0009986">
    <property type="term" value="C:cell surface"/>
    <property type="evidence" value="ECO:0007669"/>
    <property type="project" value="TreeGrafter"/>
</dbReference>
<evidence type="ECO:0000313" key="14">
    <source>
        <dbReference type="Proteomes" id="UP000190831"/>
    </source>
</evidence>
<feature type="signal peptide" evidence="10">
    <location>
        <begin position="1"/>
        <end position="19"/>
    </location>
</feature>
<dbReference type="Pfam" id="PF03639">
    <property type="entry name" value="Glyco_hydro_81"/>
    <property type="match status" value="1"/>
</dbReference>
<evidence type="ECO:0000259" key="11">
    <source>
        <dbReference type="Pfam" id="PF03639"/>
    </source>
</evidence>
<feature type="compositionally biased region" description="Low complexity" evidence="9">
    <location>
        <begin position="191"/>
        <end position="218"/>
    </location>
</feature>
<dbReference type="OMA" id="HYPGWTS"/>
<keyword evidence="4" id="KW-0378">Hydrolase</keyword>
<name>A0A1G4MD25_LACFM</name>
<dbReference type="STRING" id="4955.A0A1G4MD25"/>
<evidence type="ECO:0000256" key="2">
    <source>
        <dbReference type="ARBA" id="ARBA00010730"/>
    </source>
</evidence>
<dbReference type="GO" id="GO:0071555">
    <property type="term" value="P:cell wall organization"/>
    <property type="evidence" value="ECO:0007669"/>
    <property type="project" value="UniProtKB-KW"/>
</dbReference>
<evidence type="ECO:0000259" key="12">
    <source>
        <dbReference type="Pfam" id="PF17652"/>
    </source>
</evidence>
<feature type="domain" description="Glycosyl hydrolase family 81 N-terminal" evidence="11">
    <location>
        <begin position="386"/>
        <end position="711"/>
    </location>
</feature>
<feature type="chain" id="PRO_5009237295" description="glucan endo-1,3-beta-D-glucosidase" evidence="10">
    <location>
        <begin position="20"/>
        <end position="1085"/>
    </location>
</feature>
<dbReference type="InterPro" id="IPR005200">
    <property type="entry name" value="Endo-beta-glucanase"/>
</dbReference>
<keyword evidence="14" id="KW-1185">Reference proteome</keyword>
<keyword evidence="5" id="KW-0119">Carbohydrate metabolism</keyword>
<accession>A0A1G4MD25</accession>
<feature type="domain" description="Glycosyl hydrolase family 81 C-terminal" evidence="12">
    <location>
        <begin position="721"/>
        <end position="1072"/>
    </location>
</feature>
<dbReference type="EMBL" id="LT598488">
    <property type="protein sequence ID" value="SCW01684.1"/>
    <property type="molecule type" value="Genomic_DNA"/>
</dbReference>
<keyword evidence="7" id="KW-0961">Cell wall biogenesis/degradation</keyword>
<evidence type="ECO:0000256" key="4">
    <source>
        <dbReference type="ARBA" id="ARBA00022801"/>
    </source>
</evidence>
<evidence type="ECO:0000256" key="3">
    <source>
        <dbReference type="ARBA" id="ARBA00012780"/>
    </source>
</evidence>
<feature type="region of interest" description="Disordered" evidence="9">
    <location>
        <begin position="97"/>
        <end position="218"/>
    </location>
</feature>
<keyword evidence="8" id="KW-0624">Polysaccharide degradation</keyword>
<comment type="similarity">
    <text evidence="2">Belongs to the glycosyl hydrolase 81 family.</text>
</comment>
<dbReference type="Proteomes" id="UP000190831">
    <property type="component" value="Chromosome E"/>
</dbReference>
<evidence type="ECO:0000256" key="7">
    <source>
        <dbReference type="ARBA" id="ARBA00023316"/>
    </source>
</evidence>
<feature type="compositionally biased region" description="Low complexity" evidence="9">
    <location>
        <begin position="97"/>
        <end position="184"/>
    </location>
</feature>
<evidence type="ECO:0000256" key="8">
    <source>
        <dbReference type="ARBA" id="ARBA00023326"/>
    </source>
</evidence>
<dbReference type="GO" id="GO:0052861">
    <property type="term" value="F:endo-1,3(4)-beta-glucanase activity"/>
    <property type="evidence" value="ECO:0007669"/>
    <property type="project" value="InterPro"/>
</dbReference>
<keyword evidence="10" id="KW-0732">Signal</keyword>
<comment type="catalytic activity">
    <reaction evidence="1">
        <text>Hydrolysis of (1-&gt;3)-beta-D-glucosidic linkages in (1-&gt;3)-beta-D-glucans.</text>
        <dbReference type="EC" id="3.2.1.39"/>
    </reaction>
</comment>
<gene>
    <name evidence="13" type="ORF">LAFE_0E05028G</name>
</gene>
<dbReference type="Pfam" id="PF17652">
    <property type="entry name" value="Glyco_hydro81C"/>
    <property type="match status" value="1"/>
</dbReference>
<dbReference type="AlphaFoldDB" id="A0A1G4MD25"/>
<evidence type="ECO:0000313" key="13">
    <source>
        <dbReference type="EMBL" id="SCW01684.1"/>
    </source>
</evidence>
<protein>
    <recommendedName>
        <fullName evidence="3">glucan endo-1,3-beta-D-glucosidase</fullName>
        <ecNumber evidence="3">3.2.1.39</ecNumber>
    </recommendedName>
</protein>
<dbReference type="Gene3D" id="1.10.287.1170">
    <property type="entry name" value="glycoside hydrolase family 81 endo-[beta] glucanase"/>
    <property type="match status" value="1"/>
</dbReference>
<dbReference type="FunFam" id="2.70.98.30:FF:000006">
    <property type="entry name" value="Endo-1,3-beta-glucanase Engl1"/>
    <property type="match status" value="1"/>
</dbReference>
<proteinExistence type="inferred from homology"/>
<dbReference type="PANTHER" id="PTHR31983">
    <property type="entry name" value="ENDO-1,3(4)-BETA-GLUCANASE 1"/>
    <property type="match status" value="1"/>
</dbReference>
<evidence type="ECO:0000256" key="5">
    <source>
        <dbReference type="ARBA" id="ARBA00023277"/>
    </source>
</evidence>
<sequence>MYHTLKAFALVLSLAVACAQQSRRPILYANQTTSVAPERVYETDMYFPSNSTTIEYGEVYVDLVKPTRVSASQTTTYEVSLASITNTEYIVSTNAAGPAGASAEPADPSSSAEPVDPSSSVDPTDPSSSVDPTDPAASADPTGASPSSSDPTGVSTSAATSSPDAATPTRKVSASSAGSASSASTVLSPVTQLLSETTSTSTSILFSTTPGSSTATGTVITSLSSKSEKPLITVSMSTSTPSTSIATSTLTSAKTISTSNLLTALSSEAASSSSSNAAVSTGNATASFSVSSGTHTTTIVSAVTSLQGNTTVISHSSSTSVYTLVSSIEVLATESSTPISTSTSATATSATATSTTSVAAAATAVDLFEPVATDEPPNVFSRNANPLDLASGVSNNGSPYETNKFFTNLMLDDQTQPAYVYPYTVWKYSTNSIYGFAVSHTTESQYVFGNYDSNGNSEYLVNPVGIASLIFSATSFGSSNFNMFVGDMTLSSCDVTINDGDSSNILEIPLVQGMGFTTGIYHGSLVPEIQTSEAFSVFEQLDSDNLAQGILKYRVTLNDNVQWLVYAILPNGYSTDSFELTMSDTSTIVGSQAIDGLILQFAAAPSESSYEVFYDEAAGMYATNFTLSGTSDGTTASYAFEYQTQGMSASGNTMLFALPHHVGAFTSGTQAAMTGIELQSTTKGTMQGLLTTSIQFTETLNTQIGWLPWTSQLGDASLSFSADLLQEISEAANAELEMDIKSSISGLNTYYIGKVLDKYAYILLTVAEIVQDSAVANTTLANMKDAFELLFTNEQLYPLYYDTKYGGVVSSGDWASTSTGYDFGNTYYNDHHFHYGYIVHAAAVVGYVDAQLGGTWAQDNRAWVDALVRDVANPSDSDSYFPVSRMFDWFQGHSWAAGLFSNANGKNEESSSEDYNFAYGMKMWGAVVGDSSMERRADLMIAIMARSMNDYFLYSDDNTVEPSEILGNRVSGILFDNEIDYTTYFGTEVQYINGIHMLPITPASSAVRGPQFVSEEWSAKLESVVGTLTDGWRGILTLNQALFDPLAAYEFFSGSSYSSAYLDDGMSLTWSLAFSGGLACSLGQL</sequence>
<dbReference type="InterPro" id="IPR040720">
    <property type="entry name" value="GH81_C"/>
</dbReference>
<dbReference type="InterPro" id="IPR040451">
    <property type="entry name" value="GH81_N"/>
</dbReference>
<dbReference type="GO" id="GO:0000272">
    <property type="term" value="P:polysaccharide catabolic process"/>
    <property type="evidence" value="ECO:0007669"/>
    <property type="project" value="UniProtKB-KW"/>
</dbReference>
<dbReference type="PANTHER" id="PTHR31983:SF20">
    <property type="entry name" value="GLUCAN ENDO-1,3-BETA-D-GLUCOSIDASE 1"/>
    <property type="match status" value="1"/>
</dbReference>
<reference evidence="14" key="1">
    <citation type="submission" date="2016-03" db="EMBL/GenBank/DDBJ databases">
        <authorList>
            <person name="Devillers H."/>
        </authorList>
    </citation>
    <scope>NUCLEOTIDE SEQUENCE [LARGE SCALE GENOMIC DNA]</scope>
</reference>
<organism evidence="13 14">
    <name type="scientific">Lachancea fermentati</name>
    <name type="common">Zygosaccharomyces fermentati</name>
    <dbReference type="NCBI Taxonomy" id="4955"/>
    <lineage>
        <taxon>Eukaryota</taxon>
        <taxon>Fungi</taxon>
        <taxon>Dikarya</taxon>
        <taxon>Ascomycota</taxon>
        <taxon>Saccharomycotina</taxon>
        <taxon>Saccharomycetes</taxon>
        <taxon>Saccharomycetales</taxon>
        <taxon>Saccharomycetaceae</taxon>
        <taxon>Lachancea</taxon>
    </lineage>
</organism>
<dbReference type="Gene3D" id="1.20.5.420">
    <property type="entry name" value="Immunoglobulin FC, subunit C"/>
    <property type="match status" value="1"/>
</dbReference>
<dbReference type="PROSITE" id="PS51257">
    <property type="entry name" value="PROKAR_LIPOPROTEIN"/>
    <property type="match status" value="1"/>
</dbReference>
<keyword evidence="6" id="KW-0326">Glycosidase</keyword>
<dbReference type="PROSITE" id="PS52008">
    <property type="entry name" value="GH81"/>
    <property type="match status" value="1"/>
</dbReference>
<evidence type="ECO:0000256" key="6">
    <source>
        <dbReference type="ARBA" id="ARBA00023295"/>
    </source>
</evidence>
<dbReference type="EC" id="3.2.1.39" evidence="3"/>
<evidence type="ECO:0000256" key="1">
    <source>
        <dbReference type="ARBA" id="ARBA00000382"/>
    </source>
</evidence>
<dbReference type="OrthoDB" id="4473401at2759"/>
<dbReference type="GO" id="GO:0042973">
    <property type="term" value="F:glucan endo-1,3-beta-D-glucosidase activity"/>
    <property type="evidence" value="ECO:0007669"/>
    <property type="project" value="UniProtKB-EC"/>
</dbReference>
<dbReference type="Gene3D" id="2.70.98.30">
    <property type="entry name" value="Golgi alpha-mannosidase II, domain 4"/>
    <property type="match status" value="1"/>
</dbReference>
<evidence type="ECO:0000256" key="9">
    <source>
        <dbReference type="SAM" id="MobiDB-lite"/>
    </source>
</evidence>